<reference evidence="1 2" key="1">
    <citation type="journal article" date="2022" name="Nat. Plants">
        <title>Genomes of leafy and leafless Platanthera orchids illuminate the evolution of mycoheterotrophy.</title>
        <authorList>
            <person name="Li M.H."/>
            <person name="Liu K.W."/>
            <person name="Li Z."/>
            <person name="Lu H.C."/>
            <person name="Ye Q.L."/>
            <person name="Zhang D."/>
            <person name="Wang J.Y."/>
            <person name="Li Y.F."/>
            <person name="Zhong Z.M."/>
            <person name="Liu X."/>
            <person name="Yu X."/>
            <person name="Liu D.K."/>
            <person name="Tu X.D."/>
            <person name="Liu B."/>
            <person name="Hao Y."/>
            <person name="Liao X.Y."/>
            <person name="Jiang Y.T."/>
            <person name="Sun W.H."/>
            <person name="Chen J."/>
            <person name="Chen Y.Q."/>
            <person name="Ai Y."/>
            <person name="Zhai J.W."/>
            <person name="Wu S.S."/>
            <person name="Zhou Z."/>
            <person name="Hsiao Y.Y."/>
            <person name="Wu W.L."/>
            <person name="Chen Y.Y."/>
            <person name="Lin Y.F."/>
            <person name="Hsu J.L."/>
            <person name="Li C.Y."/>
            <person name="Wang Z.W."/>
            <person name="Zhao X."/>
            <person name="Zhong W.Y."/>
            <person name="Ma X.K."/>
            <person name="Ma L."/>
            <person name="Huang J."/>
            <person name="Chen G.Z."/>
            <person name="Huang M.Z."/>
            <person name="Huang L."/>
            <person name="Peng D.H."/>
            <person name="Luo Y.B."/>
            <person name="Zou S.Q."/>
            <person name="Chen S.P."/>
            <person name="Lan S."/>
            <person name="Tsai W.C."/>
            <person name="Van de Peer Y."/>
            <person name="Liu Z.J."/>
        </authorList>
    </citation>
    <scope>NUCLEOTIDE SEQUENCE [LARGE SCALE GENOMIC DNA]</scope>
    <source>
        <strain evidence="1">Lor288</strain>
    </source>
</reference>
<name>A0ABR2MHJ0_9ASPA</name>
<sequence>MEVLIGQPENQKFILSSLMRVEKARVLSKDNIETLSLCKRMMERGECPLVVGFDPHKGAQSCVVMHGAPIFSIAKEDHNNANKQALKNVYLQVLEEHEV</sequence>
<gene>
    <name evidence="1" type="primary">ATXR6</name>
    <name evidence="1" type="ORF">KSP40_PGU014629</name>
</gene>
<proteinExistence type="predicted"/>
<dbReference type="Proteomes" id="UP001412067">
    <property type="component" value="Unassembled WGS sequence"/>
</dbReference>
<dbReference type="EMBL" id="JBBWWR010000007">
    <property type="protein sequence ID" value="KAK8963461.1"/>
    <property type="molecule type" value="Genomic_DNA"/>
</dbReference>
<evidence type="ECO:0000313" key="1">
    <source>
        <dbReference type="EMBL" id="KAK8963461.1"/>
    </source>
</evidence>
<comment type="caution">
    <text evidence="1">The sequence shown here is derived from an EMBL/GenBank/DDBJ whole genome shotgun (WGS) entry which is preliminary data.</text>
</comment>
<evidence type="ECO:0000313" key="2">
    <source>
        <dbReference type="Proteomes" id="UP001412067"/>
    </source>
</evidence>
<keyword evidence="2" id="KW-1185">Reference proteome</keyword>
<organism evidence="1 2">
    <name type="scientific">Platanthera guangdongensis</name>
    <dbReference type="NCBI Taxonomy" id="2320717"/>
    <lineage>
        <taxon>Eukaryota</taxon>
        <taxon>Viridiplantae</taxon>
        <taxon>Streptophyta</taxon>
        <taxon>Embryophyta</taxon>
        <taxon>Tracheophyta</taxon>
        <taxon>Spermatophyta</taxon>
        <taxon>Magnoliopsida</taxon>
        <taxon>Liliopsida</taxon>
        <taxon>Asparagales</taxon>
        <taxon>Orchidaceae</taxon>
        <taxon>Orchidoideae</taxon>
        <taxon>Orchideae</taxon>
        <taxon>Orchidinae</taxon>
        <taxon>Platanthera</taxon>
    </lineage>
</organism>
<accession>A0ABR2MHJ0</accession>
<protein>
    <submittedName>
        <fullName evidence="1">Histone-lysine N-methyltransferase ATXR6</fullName>
    </submittedName>
</protein>